<keyword evidence="2" id="KW-0285">Flavoprotein</keyword>
<proteinExistence type="inferred from homology"/>
<keyword evidence="3" id="KW-0274">FAD</keyword>
<reference evidence="5 6" key="1">
    <citation type="submission" date="2024-03" db="EMBL/GenBank/DDBJ databases">
        <title>A high-quality draft genome sequence of Diaporthe vaccinii, a causative agent of upright dieback and viscid rot disease in cranberry plants.</title>
        <authorList>
            <person name="Sarrasin M."/>
            <person name="Lang B.F."/>
            <person name="Burger G."/>
        </authorList>
    </citation>
    <scope>NUCLEOTIDE SEQUENCE [LARGE SCALE GENOMIC DNA]</scope>
    <source>
        <strain evidence="5 6">IS7</strain>
    </source>
</reference>
<dbReference type="EMBL" id="JBAWTH010000022">
    <property type="protein sequence ID" value="KAL2286777.1"/>
    <property type="molecule type" value="Genomic_DNA"/>
</dbReference>
<organism evidence="5 6">
    <name type="scientific">Diaporthe vaccinii</name>
    <dbReference type="NCBI Taxonomy" id="105482"/>
    <lineage>
        <taxon>Eukaryota</taxon>
        <taxon>Fungi</taxon>
        <taxon>Dikarya</taxon>
        <taxon>Ascomycota</taxon>
        <taxon>Pezizomycotina</taxon>
        <taxon>Sordariomycetes</taxon>
        <taxon>Sordariomycetidae</taxon>
        <taxon>Diaporthales</taxon>
        <taxon>Diaporthaceae</taxon>
        <taxon>Diaporthe</taxon>
        <taxon>Diaporthe eres species complex</taxon>
    </lineage>
</organism>
<dbReference type="InterPro" id="IPR020946">
    <property type="entry name" value="Flavin_mOase-like"/>
</dbReference>
<dbReference type="Gene3D" id="3.50.50.60">
    <property type="entry name" value="FAD/NAD(P)-binding domain"/>
    <property type="match status" value="2"/>
</dbReference>
<dbReference type="SUPFAM" id="SSF51905">
    <property type="entry name" value="FAD/NAD(P)-binding domain"/>
    <property type="match status" value="1"/>
</dbReference>
<protein>
    <recommendedName>
        <fullName evidence="7">Thiol-specific monooxygenase</fullName>
    </recommendedName>
</protein>
<evidence type="ECO:0000256" key="4">
    <source>
        <dbReference type="ARBA" id="ARBA00023002"/>
    </source>
</evidence>
<evidence type="ECO:0000256" key="1">
    <source>
        <dbReference type="ARBA" id="ARBA00009183"/>
    </source>
</evidence>
<dbReference type="Pfam" id="PF00743">
    <property type="entry name" value="FMO-like"/>
    <property type="match status" value="2"/>
</dbReference>
<dbReference type="PANTHER" id="PTHR23023">
    <property type="entry name" value="DIMETHYLANILINE MONOOXYGENASE"/>
    <property type="match status" value="1"/>
</dbReference>
<evidence type="ECO:0000313" key="5">
    <source>
        <dbReference type="EMBL" id="KAL2286777.1"/>
    </source>
</evidence>
<keyword evidence="4" id="KW-0560">Oxidoreductase</keyword>
<name>A0ABR4EWF3_9PEZI</name>
<evidence type="ECO:0000256" key="2">
    <source>
        <dbReference type="ARBA" id="ARBA00022630"/>
    </source>
</evidence>
<accession>A0ABR4EWF3</accession>
<evidence type="ECO:0008006" key="7">
    <source>
        <dbReference type="Google" id="ProtNLM"/>
    </source>
</evidence>
<dbReference type="InterPro" id="IPR036188">
    <property type="entry name" value="FAD/NAD-bd_sf"/>
</dbReference>
<gene>
    <name evidence="5" type="ORF">FJTKL_06343</name>
</gene>
<evidence type="ECO:0000313" key="6">
    <source>
        <dbReference type="Proteomes" id="UP001600888"/>
    </source>
</evidence>
<comment type="caution">
    <text evidence="5">The sequence shown here is derived from an EMBL/GenBank/DDBJ whole genome shotgun (WGS) entry which is preliminary data.</text>
</comment>
<keyword evidence="6" id="KW-1185">Reference proteome</keyword>
<sequence>MLWVELDFHRIRLYDPNLKPGIPSLRALVEQKAVIASQARYWDSGAHEHLHSNLPPGVMCFSQEPIQEIVSERSLAQYGPESPFRHRELIREWIEAVLIRGKTSDLIQFNTTVELAEYDQKSEEWILTLRRGQPGKETDYWWQERFDALVAASGHFYLPYIPDIQGLLDFDDKFPGRIQHSKHYRDVEDYRDKRVVVVGGSISAFDAVHDIRLVSKLPVISSLRKPNPLFTEAAFTHPDITVKPQIESFSPDSGRITFSDGSSVDDVDVVLFATGYDFSVPFLLDLKRVNKRIPGLYQHVFKTDNPSLAFIGMVTGGFGIRIYEWQAVAAARVLAGHAELPSRDEMYKWEQDRLALKGEGAPFWTPMPDFEEHFEAYRALAGDPAKGTLGRVLPKYDPAWGEEFWEFVRKRIKWWQEAAERDAAR</sequence>
<dbReference type="Proteomes" id="UP001600888">
    <property type="component" value="Unassembled WGS sequence"/>
</dbReference>
<dbReference type="InterPro" id="IPR050346">
    <property type="entry name" value="FMO-like"/>
</dbReference>
<evidence type="ECO:0000256" key="3">
    <source>
        <dbReference type="ARBA" id="ARBA00022827"/>
    </source>
</evidence>
<comment type="similarity">
    <text evidence="1">Belongs to the FMO family.</text>
</comment>